<dbReference type="AlphaFoldDB" id="A0A5J4R9A2"/>
<name>A0A5J4R9A2_9ZZZZ</name>
<comment type="caution">
    <text evidence="1">The sequence shown here is derived from an EMBL/GenBank/DDBJ whole genome shotgun (WGS) entry which is preliminary data.</text>
</comment>
<gene>
    <name evidence="1" type="ORF">EZS27_021352</name>
</gene>
<dbReference type="EMBL" id="SNRY01001581">
    <property type="protein sequence ID" value="KAA6329884.1"/>
    <property type="molecule type" value="Genomic_DNA"/>
</dbReference>
<accession>A0A5J4R9A2</accession>
<evidence type="ECO:0000313" key="1">
    <source>
        <dbReference type="EMBL" id="KAA6329884.1"/>
    </source>
</evidence>
<reference evidence="1" key="1">
    <citation type="submission" date="2019-03" db="EMBL/GenBank/DDBJ databases">
        <title>Single cell metagenomics reveals metabolic interactions within the superorganism composed of flagellate Streblomastix strix and complex community of Bacteroidetes bacteria on its surface.</title>
        <authorList>
            <person name="Treitli S.C."/>
            <person name="Kolisko M."/>
            <person name="Husnik F."/>
            <person name="Keeling P."/>
            <person name="Hampl V."/>
        </authorList>
    </citation>
    <scope>NUCLEOTIDE SEQUENCE</scope>
    <source>
        <strain evidence="1">STM</strain>
    </source>
</reference>
<organism evidence="1">
    <name type="scientific">termite gut metagenome</name>
    <dbReference type="NCBI Taxonomy" id="433724"/>
    <lineage>
        <taxon>unclassified sequences</taxon>
        <taxon>metagenomes</taxon>
        <taxon>organismal metagenomes</taxon>
    </lineage>
</organism>
<protein>
    <submittedName>
        <fullName evidence="1">Uncharacterized protein</fullName>
    </submittedName>
</protein>
<proteinExistence type="predicted"/>
<sequence length="62" mass="7018">MIQKYGKSLFIGIDFSKDKFDVSVIHPTHVGACVYHCFDNTKEGCKELLKWVRTQAGCPPTE</sequence>